<keyword evidence="2" id="KW-1185">Reference proteome</keyword>
<proteinExistence type="predicted"/>
<comment type="caution">
    <text evidence="1">The sequence shown here is derived from an EMBL/GenBank/DDBJ whole genome shotgun (WGS) entry which is preliminary data.</text>
</comment>
<dbReference type="Proteomes" id="UP000283383">
    <property type="component" value="Unassembled WGS sequence"/>
</dbReference>
<gene>
    <name evidence="1" type="ORF">GcM3_223025</name>
</gene>
<evidence type="ECO:0000313" key="1">
    <source>
        <dbReference type="EMBL" id="RKF51358.1"/>
    </source>
</evidence>
<dbReference type="EMBL" id="MCBQ01022319">
    <property type="protein sequence ID" value="RKF51358.1"/>
    <property type="molecule type" value="Genomic_DNA"/>
</dbReference>
<dbReference type="STRING" id="62708.A0A420H1N3"/>
<dbReference type="AlphaFoldDB" id="A0A420H1N3"/>
<protein>
    <submittedName>
        <fullName evidence="1">Uncharacterized protein</fullName>
    </submittedName>
</protein>
<organism evidence="1 2">
    <name type="scientific">Golovinomyces cichoracearum</name>
    <dbReference type="NCBI Taxonomy" id="62708"/>
    <lineage>
        <taxon>Eukaryota</taxon>
        <taxon>Fungi</taxon>
        <taxon>Dikarya</taxon>
        <taxon>Ascomycota</taxon>
        <taxon>Pezizomycotina</taxon>
        <taxon>Leotiomycetes</taxon>
        <taxon>Erysiphales</taxon>
        <taxon>Erysiphaceae</taxon>
        <taxon>Golovinomyces</taxon>
    </lineage>
</organism>
<evidence type="ECO:0000313" key="2">
    <source>
        <dbReference type="Proteomes" id="UP000283383"/>
    </source>
</evidence>
<accession>A0A420H1N3</accession>
<name>A0A420H1N3_9PEZI</name>
<sequence length="148" mass="16987">MVIDFSSLSAKEPMRLREFSHLSRLEIRDYQLFGQATPRLLSVGLPSNLETLKFFGQVGNDEEISELLCNTIERKNTLAHRWTKMIVEGPGRPPPNILDVCEKFDGFLVETKQVRRRLVSTDSVIMEISSPLRDKFEMLSWLEQSGDS</sequence>
<reference evidence="1 2" key="1">
    <citation type="journal article" date="2018" name="BMC Genomics">
        <title>Comparative genome analyses reveal sequence features reflecting distinct modes of host-adaptation between dicot and monocot powdery mildew.</title>
        <authorList>
            <person name="Wu Y."/>
            <person name="Ma X."/>
            <person name="Pan Z."/>
            <person name="Kale S.D."/>
            <person name="Song Y."/>
            <person name="King H."/>
            <person name="Zhang Q."/>
            <person name="Presley C."/>
            <person name="Deng X."/>
            <person name="Wei C.I."/>
            <person name="Xiao S."/>
        </authorList>
    </citation>
    <scope>NUCLEOTIDE SEQUENCE [LARGE SCALE GENOMIC DNA]</scope>
    <source>
        <strain evidence="1">UMSG3</strain>
    </source>
</reference>